<keyword evidence="19" id="KW-1185">Reference proteome</keyword>
<dbReference type="FunFam" id="1.10.510.10:FF:000180">
    <property type="entry name" value="Receptor protein serine/threonine kinase"/>
    <property type="match status" value="1"/>
</dbReference>
<dbReference type="SUPFAM" id="SSF56112">
    <property type="entry name" value="Protein kinase-like (PK-like)"/>
    <property type="match status" value="1"/>
</dbReference>
<feature type="compositionally biased region" description="Polar residues" evidence="15">
    <location>
        <begin position="561"/>
        <end position="573"/>
    </location>
</feature>
<keyword evidence="6 16" id="KW-0812">Transmembrane</keyword>
<dbReference type="EC" id="2.7.11.30" evidence="3"/>
<evidence type="ECO:0000256" key="11">
    <source>
        <dbReference type="ARBA" id="ARBA00022989"/>
    </source>
</evidence>
<dbReference type="PROSITE" id="PS00107">
    <property type="entry name" value="PROTEIN_KINASE_ATP"/>
    <property type="match status" value="1"/>
</dbReference>
<feature type="region of interest" description="Disordered" evidence="15">
    <location>
        <begin position="649"/>
        <end position="686"/>
    </location>
</feature>
<feature type="compositionally biased region" description="Basic and acidic residues" evidence="15">
    <location>
        <begin position="905"/>
        <end position="914"/>
    </location>
</feature>
<dbReference type="FunFam" id="3.30.200.20:FF:000174">
    <property type="entry name" value="Receptor protein serine/threonine kinase"/>
    <property type="match status" value="1"/>
</dbReference>
<keyword evidence="7" id="KW-0732">Signal</keyword>
<dbReference type="Pfam" id="PF00069">
    <property type="entry name" value="Pkinase"/>
    <property type="match status" value="1"/>
</dbReference>
<feature type="compositionally biased region" description="Low complexity" evidence="15">
    <location>
        <begin position="615"/>
        <end position="629"/>
    </location>
</feature>
<evidence type="ECO:0000256" key="8">
    <source>
        <dbReference type="ARBA" id="ARBA00022741"/>
    </source>
</evidence>
<evidence type="ECO:0000256" key="5">
    <source>
        <dbReference type="ARBA" id="ARBA00022679"/>
    </source>
</evidence>
<evidence type="ECO:0000256" key="9">
    <source>
        <dbReference type="ARBA" id="ARBA00022777"/>
    </source>
</evidence>
<comment type="subcellular location">
    <subcellularLocation>
        <location evidence="1">Membrane</location>
        <topology evidence="1">Single-pass type I membrane protein</topology>
    </subcellularLocation>
</comment>
<comment type="similarity">
    <text evidence="2">Belongs to the protein kinase superfamily. TKL Ser/Thr protein kinase family. TGFB receptor subfamily.</text>
</comment>
<dbReference type="PROSITE" id="PS50011">
    <property type="entry name" value="PROTEIN_KINASE_DOM"/>
    <property type="match status" value="1"/>
</dbReference>
<dbReference type="AlphaFoldDB" id="A0A7N8XSU5"/>
<dbReference type="PANTHER" id="PTHR23255">
    <property type="entry name" value="TRANSFORMING GROWTH FACTOR-BETA RECEPTOR TYPE I AND II"/>
    <property type="match status" value="1"/>
</dbReference>
<dbReference type="InterPro" id="IPR045860">
    <property type="entry name" value="Snake_toxin-like_sf"/>
</dbReference>
<dbReference type="GO" id="GO:0005024">
    <property type="term" value="F:transforming growth factor beta receptor activity"/>
    <property type="evidence" value="ECO:0007669"/>
    <property type="project" value="TreeGrafter"/>
</dbReference>
<organism evidence="18 19">
    <name type="scientific">Mastacembelus armatus</name>
    <name type="common">zig-zag eel</name>
    <dbReference type="NCBI Taxonomy" id="205130"/>
    <lineage>
        <taxon>Eukaryota</taxon>
        <taxon>Metazoa</taxon>
        <taxon>Chordata</taxon>
        <taxon>Craniata</taxon>
        <taxon>Vertebrata</taxon>
        <taxon>Euteleostomi</taxon>
        <taxon>Actinopterygii</taxon>
        <taxon>Neopterygii</taxon>
        <taxon>Teleostei</taxon>
        <taxon>Neoteleostei</taxon>
        <taxon>Acanthomorphata</taxon>
        <taxon>Anabantaria</taxon>
        <taxon>Synbranchiformes</taxon>
        <taxon>Mastacembelidae</taxon>
        <taxon>Mastacembelus</taxon>
    </lineage>
</organism>
<feature type="compositionally biased region" description="Basic and acidic residues" evidence="15">
    <location>
        <begin position="650"/>
        <end position="676"/>
    </location>
</feature>
<dbReference type="SUPFAM" id="SSF57302">
    <property type="entry name" value="Snake toxin-like"/>
    <property type="match status" value="1"/>
</dbReference>
<keyword evidence="10 14" id="KW-0067">ATP-binding</keyword>
<reference evidence="18" key="2">
    <citation type="submission" date="2025-09" db="UniProtKB">
        <authorList>
            <consortium name="Ensembl"/>
        </authorList>
    </citation>
    <scope>IDENTIFICATION</scope>
</reference>
<dbReference type="Gene3D" id="3.30.200.20">
    <property type="entry name" value="Phosphorylase Kinase, domain 1"/>
    <property type="match status" value="1"/>
</dbReference>
<dbReference type="GO" id="GO:0005886">
    <property type="term" value="C:plasma membrane"/>
    <property type="evidence" value="ECO:0007669"/>
    <property type="project" value="TreeGrafter"/>
</dbReference>
<evidence type="ECO:0000256" key="10">
    <source>
        <dbReference type="ARBA" id="ARBA00022840"/>
    </source>
</evidence>
<dbReference type="InterPro" id="IPR017441">
    <property type="entry name" value="Protein_kinase_ATP_BS"/>
</dbReference>
<dbReference type="PANTHER" id="PTHR23255:SF63">
    <property type="entry name" value="BONE MORPHOGENETIC PROTEIN RECEPTOR TYPE-2"/>
    <property type="match status" value="1"/>
</dbReference>
<reference evidence="18" key="1">
    <citation type="submission" date="2025-08" db="UniProtKB">
        <authorList>
            <consortium name="Ensembl"/>
        </authorList>
    </citation>
    <scope>IDENTIFICATION</scope>
</reference>
<evidence type="ECO:0000256" key="3">
    <source>
        <dbReference type="ARBA" id="ARBA00012401"/>
    </source>
</evidence>
<dbReference type="GO" id="GO:0043235">
    <property type="term" value="C:receptor complex"/>
    <property type="evidence" value="ECO:0007669"/>
    <property type="project" value="TreeGrafter"/>
</dbReference>
<feature type="region of interest" description="Disordered" evidence="15">
    <location>
        <begin position="967"/>
        <end position="1012"/>
    </location>
</feature>
<dbReference type="GO" id="GO:0001944">
    <property type="term" value="P:vasculature development"/>
    <property type="evidence" value="ECO:0007669"/>
    <property type="project" value="TreeGrafter"/>
</dbReference>
<feature type="region of interest" description="Disordered" evidence="15">
    <location>
        <begin position="851"/>
        <end position="916"/>
    </location>
</feature>
<keyword evidence="11 16" id="KW-1133">Transmembrane helix</keyword>
<feature type="binding site" evidence="14">
    <location>
        <position position="237"/>
    </location>
    <ligand>
        <name>ATP</name>
        <dbReference type="ChEBI" id="CHEBI:30616"/>
    </ligand>
</feature>
<keyword evidence="12 16" id="KW-0472">Membrane</keyword>
<keyword evidence="8 14" id="KW-0547">Nucleotide-binding</keyword>
<keyword evidence="5" id="KW-0808">Transferase</keyword>
<feature type="region of interest" description="Disordered" evidence="15">
    <location>
        <begin position="526"/>
        <end position="633"/>
    </location>
</feature>
<evidence type="ECO:0000313" key="19">
    <source>
        <dbReference type="Proteomes" id="UP000261640"/>
    </source>
</evidence>
<sequence length="1012" mass="110434">CHHLKISCAYLSSDSFTLLLQSSALFSAQGEERECAFTDQQQQWDVERVAGGEGRVSPENTTIRCAKGSHCFGLWEKSPPGEVRLVKQGCWNHLGDHQSCRDDRCVVTNLPPQIQNGTYHFCCCGSDMCNVNFTEDFLLPSPTTAQPVCKDTHFHRTVIIALATVSMMAVVAVAAFFAYRMMHGDGKQGLHNLNMMEAAGSESSLDLDNLKLLELIGRGRYGAVYCGSLDERPVAVKVFTAANRQNFLNECSIYRLPLLEHDNIARFVAADERTGPEGRTEYLLVMDYYPHGSLSHYLSVQTNDWVSSCRLAHSVTRGLAYLHTELFKGDLYKPAVSHRDLNSRNILVKADGTCVIIDFGLSMKLTGNRPTRHGEEENTAISEVGTIRYMAPEVLEGAVNLRDCESALKQVDMYALGLVYWETFMRCTDLFPGESVPEYQMAFQAEAGNHPTFEDMQVLVSREKQRPKFPEAWKENSLAVRSLKETMEDCWDQDAEARLTAQCAEERLAELLLIWDRSKSVSPTLNPMSTTLYNERNRMTPKSGPYTDHPSTYIEEHESVAKNTQADTTNSVSGRAGAGTGERNRNSINQERQQQASARLPSPEGSSTSMGVRGSPSASTTTTTLISESEGPAGAATVPVCLHLTQEDLETTKLDPKEVDKNLKESSDENLMEHSQKQFCSPDPLSPGSSSLLYPLIKMATEASGTSDPAAPVPTTIFPLPKQQNLPKRPSSLPLRTKPTKKESSSSSLRFKFGRSGKSNLRQVEGTKMNSGAATSTNTAVEAQRGTGTNNIPVLRDMHVNGSVNGIVHASSGISSMATGGATGFGGSNLTQNRSGALRSDDSHLSLGVITASPDENEPLLSREREQADPRDTSSGATALRSARPNTNNNNSNTGHGQGDGESDGETRRPERPNSLDLSFTTQDLASLGEGLVQADGALGTGDKIKKRVKTPYSLKKWRPTTWVISTDTRGPEVNNNGSTHGQAHSHNRPKSSSAIYLRGGSLASEPSDTHV</sequence>
<dbReference type="Gene3D" id="1.10.510.10">
    <property type="entry name" value="Transferase(Phosphotransferase) domain 1"/>
    <property type="match status" value="1"/>
</dbReference>
<feature type="compositionally biased region" description="Basic and acidic residues" evidence="15">
    <location>
        <begin position="861"/>
        <end position="872"/>
    </location>
</feature>
<evidence type="ECO:0000256" key="14">
    <source>
        <dbReference type="PROSITE-ProRule" id="PRU10141"/>
    </source>
</evidence>
<evidence type="ECO:0000256" key="13">
    <source>
        <dbReference type="ARBA" id="ARBA00023170"/>
    </source>
</evidence>
<dbReference type="CDD" id="cd14054">
    <property type="entry name" value="STKc_BMPR2_AMHR2"/>
    <property type="match status" value="1"/>
</dbReference>
<evidence type="ECO:0000256" key="1">
    <source>
        <dbReference type="ARBA" id="ARBA00004479"/>
    </source>
</evidence>
<evidence type="ECO:0000256" key="15">
    <source>
        <dbReference type="SAM" id="MobiDB-lite"/>
    </source>
</evidence>
<dbReference type="GO" id="GO:0005524">
    <property type="term" value="F:ATP binding"/>
    <property type="evidence" value="ECO:0007669"/>
    <property type="project" value="UniProtKB-UniRule"/>
</dbReference>
<dbReference type="Ensembl" id="ENSMAMT00000039512.1">
    <property type="protein sequence ID" value="ENSMAMP00000054597.1"/>
    <property type="gene ID" value="ENSMAMG00000010158.2"/>
</dbReference>
<name>A0A7N8XSU5_9TELE</name>
<feature type="compositionally biased region" description="Polar residues" evidence="15">
    <location>
        <begin position="586"/>
        <end position="597"/>
    </location>
</feature>
<feature type="compositionally biased region" description="Polar residues" evidence="15">
    <location>
        <begin position="757"/>
        <end position="792"/>
    </location>
</feature>
<keyword evidence="4" id="KW-0723">Serine/threonine-protein kinase</keyword>
<evidence type="ECO:0000256" key="2">
    <source>
        <dbReference type="ARBA" id="ARBA00009605"/>
    </source>
</evidence>
<evidence type="ECO:0000256" key="6">
    <source>
        <dbReference type="ARBA" id="ARBA00022692"/>
    </source>
</evidence>
<feature type="transmembrane region" description="Helical" evidence="16">
    <location>
        <begin position="158"/>
        <end position="179"/>
    </location>
</feature>
<dbReference type="FunFam" id="2.10.60.10:FF:000029">
    <property type="entry name" value="Receptor protein serine/threonine kinase"/>
    <property type="match status" value="1"/>
</dbReference>
<dbReference type="GeneTree" id="ENSGT00940000156449"/>
<feature type="compositionally biased region" description="Polar residues" evidence="15">
    <location>
        <begin position="967"/>
        <end position="983"/>
    </location>
</feature>
<dbReference type="InterPro" id="IPR000472">
    <property type="entry name" value="Activin_recp"/>
</dbReference>
<feature type="region of interest" description="Disordered" evidence="15">
    <location>
        <begin position="717"/>
        <end position="793"/>
    </location>
</feature>
<dbReference type="GO" id="GO:0030509">
    <property type="term" value="P:BMP signaling pathway"/>
    <property type="evidence" value="ECO:0007669"/>
    <property type="project" value="TreeGrafter"/>
</dbReference>
<protein>
    <recommendedName>
        <fullName evidence="3">receptor protein serine/threonine kinase</fullName>
        <ecNumber evidence="3">2.7.11.30</ecNumber>
    </recommendedName>
</protein>
<dbReference type="Pfam" id="PF01064">
    <property type="entry name" value="Activin_recp"/>
    <property type="match status" value="1"/>
</dbReference>
<evidence type="ECO:0000256" key="12">
    <source>
        <dbReference type="ARBA" id="ARBA00023136"/>
    </source>
</evidence>
<accession>A0A7N8XSU5</accession>
<proteinExistence type="inferred from homology"/>
<keyword evidence="13" id="KW-0675">Receptor</keyword>
<dbReference type="Gene3D" id="2.10.60.10">
    <property type="entry name" value="CD59"/>
    <property type="match status" value="1"/>
</dbReference>
<dbReference type="InterPro" id="IPR000719">
    <property type="entry name" value="Prot_kinase_dom"/>
</dbReference>
<dbReference type="CDD" id="cd23614">
    <property type="entry name" value="TFP_LU_ECD_BMPR2"/>
    <property type="match status" value="1"/>
</dbReference>
<evidence type="ECO:0000256" key="16">
    <source>
        <dbReference type="SAM" id="Phobius"/>
    </source>
</evidence>
<dbReference type="Proteomes" id="UP000261640">
    <property type="component" value="Unplaced"/>
</dbReference>
<dbReference type="InterPro" id="IPR000333">
    <property type="entry name" value="TGFB_receptor"/>
</dbReference>
<evidence type="ECO:0000313" key="18">
    <source>
        <dbReference type="Ensembl" id="ENSMAMP00000054597.1"/>
    </source>
</evidence>
<evidence type="ECO:0000259" key="17">
    <source>
        <dbReference type="PROSITE" id="PS50011"/>
    </source>
</evidence>
<keyword evidence="9" id="KW-0418">Kinase</keyword>
<evidence type="ECO:0000256" key="7">
    <source>
        <dbReference type="ARBA" id="ARBA00022729"/>
    </source>
</evidence>
<dbReference type="InterPro" id="IPR011009">
    <property type="entry name" value="Kinase-like_dom_sf"/>
</dbReference>
<feature type="domain" description="Protein kinase" evidence="17">
    <location>
        <begin position="210"/>
        <end position="512"/>
    </location>
</feature>
<evidence type="ECO:0000256" key="4">
    <source>
        <dbReference type="ARBA" id="ARBA00022527"/>
    </source>
</evidence>